<dbReference type="PRINTS" id="PR00460">
    <property type="entry name" value="BPEROXIDASE"/>
</dbReference>
<evidence type="ECO:0000256" key="5">
    <source>
        <dbReference type="ARBA" id="ARBA00023004"/>
    </source>
</evidence>
<evidence type="ECO:0000256" key="11">
    <source>
        <dbReference type="ARBA" id="ARBA00074141"/>
    </source>
</evidence>
<evidence type="ECO:0000256" key="2">
    <source>
        <dbReference type="ARBA" id="ARBA00022617"/>
    </source>
</evidence>
<dbReference type="EMBL" id="CP158367">
    <property type="protein sequence ID" value="XBX75260.1"/>
    <property type="molecule type" value="Genomic_DNA"/>
</dbReference>
<keyword evidence="5 12" id="KW-0408">Iron</keyword>
<dbReference type="SUPFAM" id="SSF48113">
    <property type="entry name" value="Heme-dependent peroxidases"/>
    <property type="match status" value="2"/>
</dbReference>
<dbReference type="Gene3D" id="1.10.520.10">
    <property type="match status" value="2"/>
</dbReference>
<dbReference type="Gene3D" id="1.10.420.10">
    <property type="entry name" value="Peroxidase, domain 2"/>
    <property type="match status" value="2"/>
</dbReference>
<dbReference type="CDD" id="cd00649">
    <property type="entry name" value="catalase_peroxidase_1"/>
    <property type="match status" value="1"/>
</dbReference>
<dbReference type="AlphaFoldDB" id="A0AAU7VMG9"/>
<dbReference type="NCBIfam" id="TIGR00198">
    <property type="entry name" value="cat_per_HPI"/>
    <property type="match status" value="1"/>
</dbReference>
<comment type="similarity">
    <text evidence="9 12 13">Belongs to the peroxidase family. Peroxidase/catalase subfamily.</text>
</comment>
<sequence length="729" mass="81722">MEEVKCPVTGAKAKGKERNVGTTNSDWWPNQLNLKVLQQHSNKVDPMGEDFNYAEEFKKIDYEALKKDLHELMTDSQPWWPADYGHYGPLFIRMAWHSAGTYRTGDGRGGAGTGTQRFAPLNSWPDNANLDKARRLLWPIKKKYGKGISWADLMILAGNCALESMGFQTLGFGGGREDVWEPEDDIYWGEETKWLEDKRYSEDGELDDPLAAVQMGLIYVNPEGPNGVPDAVASGKDVRETFARMGMNDEETVALIAGGHTFGKCHGAASPSHVGPEPEAADIHEMGLGWTSSYGTGKGDDTITSGIEGPWNSTPTKWDMGYFKTLFGYDWNLVKSDAGAWQWVPAQPEGHNIPKAHNPSEKQPPIMTTADLALRMDPIYKPIAQRFHDNPEEFADAFARAWFKLTHRDMGPISRYLGPEVPKEELIWQDPVPKVDFDIVEKDDIKELKKMILDTELSVSNLVATAWASASTFRGSDYRGGANGARIRLAPQKDWEVNEPEKLDKILSVYTDLQSQFNEKQKGNKRVSLADLIVLGGCVGIEKAAKNAGVDVEVPFVPGRTDATQENTDISSFSVLEPIADGFRNYRNKKYSVKPEELLLDKAQLLNLTPPEMTVLIGGMRVLDTNYKRSPFGVFTDRREALTNDFFVNLLDMKTQWKPTSENQDIYEGIDHSTGEKKWMATRVDLIFGSNSQLRAFAEVYGSDDAQLKFVEDFIKAWNKVMNADRFEV</sequence>
<evidence type="ECO:0000256" key="6">
    <source>
        <dbReference type="ARBA" id="ARBA00023324"/>
    </source>
</evidence>
<dbReference type="GO" id="GO:0004096">
    <property type="term" value="F:catalase activity"/>
    <property type="evidence" value="ECO:0007669"/>
    <property type="project" value="UniProtKB-UniRule"/>
</dbReference>
<comment type="subunit">
    <text evidence="12">Homodimer or homotetramer.</text>
</comment>
<dbReference type="PRINTS" id="PR00458">
    <property type="entry name" value="PEROXIDASE"/>
</dbReference>
<dbReference type="GO" id="GO:0042744">
    <property type="term" value="P:hydrogen peroxide catabolic process"/>
    <property type="evidence" value="ECO:0007669"/>
    <property type="project" value="UniProtKB-KW"/>
</dbReference>
<dbReference type="GO" id="GO:0046872">
    <property type="term" value="F:metal ion binding"/>
    <property type="evidence" value="ECO:0007669"/>
    <property type="project" value="UniProtKB-KW"/>
</dbReference>
<dbReference type="PANTHER" id="PTHR30555">
    <property type="entry name" value="HYDROPEROXIDASE I, BIFUNCTIONAL CATALASE-PEROXIDASE"/>
    <property type="match status" value="1"/>
</dbReference>
<evidence type="ECO:0000256" key="3">
    <source>
        <dbReference type="ARBA" id="ARBA00022723"/>
    </source>
</evidence>
<evidence type="ECO:0000259" key="14">
    <source>
        <dbReference type="PROSITE" id="PS50873"/>
    </source>
</evidence>
<dbReference type="FunFam" id="1.10.420.10:FF:000004">
    <property type="entry name" value="Catalase-peroxidase"/>
    <property type="match status" value="1"/>
</dbReference>
<dbReference type="PROSITE" id="PS50873">
    <property type="entry name" value="PEROXIDASE_4"/>
    <property type="match status" value="1"/>
</dbReference>
<protein>
    <recommendedName>
        <fullName evidence="11 12">Catalase-peroxidase</fullName>
        <shortName evidence="12">CP</shortName>
        <ecNumber evidence="10 12">1.11.1.21</ecNumber>
    </recommendedName>
    <alternativeName>
        <fullName evidence="12">Peroxidase/catalase</fullName>
    </alternativeName>
</protein>
<feature type="cross-link" description="Tryptophyl-tyrosyl-methioninium (Tyr-Met) (with Trp-96)" evidence="12">
    <location>
        <begin position="219"/>
        <end position="245"/>
    </location>
</feature>
<gene>
    <name evidence="12 15" type="primary">katG</name>
    <name evidence="15" type="ORF">PRVXT_000371</name>
</gene>
<evidence type="ECO:0000256" key="13">
    <source>
        <dbReference type="RuleBase" id="RU003451"/>
    </source>
</evidence>
<comment type="catalytic activity">
    <reaction evidence="8 12 13">
        <text>H2O2 + AH2 = A + 2 H2O</text>
        <dbReference type="Rhea" id="RHEA:30275"/>
        <dbReference type="ChEBI" id="CHEBI:13193"/>
        <dbReference type="ChEBI" id="CHEBI:15377"/>
        <dbReference type="ChEBI" id="CHEBI:16240"/>
        <dbReference type="ChEBI" id="CHEBI:17499"/>
        <dbReference type="EC" id="1.11.1.21"/>
    </reaction>
</comment>
<keyword evidence="4 12" id="KW-0560">Oxidoreductase</keyword>
<reference evidence="15" key="1">
    <citation type="journal article" date="2013" name="Extremophiles">
        <title>Proteinivorax tanatarense gen. nov., sp. nov., an anaerobic, haloalkaliphilic, proteolytic bacterium isolated from a decaying algal bloom, and proposal of Proteinivoraceae fam. nov.</title>
        <authorList>
            <person name="Kevbrin V."/>
            <person name="Boltyanskaya Y."/>
            <person name="Zhilina T."/>
            <person name="Kolganova T."/>
            <person name="Lavrentjeva E."/>
            <person name="Kuznetsov B."/>
        </authorList>
    </citation>
    <scope>NUCLEOTIDE SEQUENCE</scope>
    <source>
        <strain evidence="15">Z-910T</strain>
    </source>
</reference>
<dbReference type="PROSITE" id="PS00436">
    <property type="entry name" value="PEROXIDASE_2"/>
    <property type="match status" value="1"/>
</dbReference>
<dbReference type="PANTHER" id="PTHR30555:SF0">
    <property type="entry name" value="CATALASE-PEROXIDASE"/>
    <property type="match status" value="1"/>
</dbReference>
<feature type="domain" description="Plant heme peroxidase family profile" evidence="14">
    <location>
        <begin position="148"/>
        <end position="426"/>
    </location>
</feature>
<comment type="caution">
    <text evidence="12">Lacks conserved residue(s) required for the propagation of feature annotation.</text>
</comment>
<evidence type="ECO:0000256" key="8">
    <source>
        <dbReference type="ARBA" id="ARBA00051651"/>
    </source>
</evidence>
<dbReference type="InterPro" id="IPR000763">
    <property type="entry name" value="Catalase_peroxidase"/>
</dbReference>
<feature type="binding site" description="axial binding residue" evidence="12">
    <location>
        <position position="260"/>
    </location>
    <ligand>
        <name>heme b</name>
        <dbReference type="ChEBI" id="CHEBI:60344"/>
    </ligand>
    <ligandPart>
        <name>Fe</name>
        <dbReference type="ChEBI" id="CHEBI:18248"/>
    </ligandPart>
</feature>
<dbReference type="FunFam" id="1.10.420.10:FF:000002">
    <property type="entry name" value="Catalase-peroxidase"/>
    <property type="match status" value="1"/>
</dbReference>
<dbReference type="InterPro" id="IPR019794">
    <property type="entry name" value="Peroxidases_AS"/>
</dbReference>
<dbReference type="RefSeq" id="WP_350344005.1">
    <property type="nucleotide sequence ID" value="NZ_CP158367.1"/>
</dbReference>
<keyword evidence="6 12" id="KW-0376">Hydrogen peroxide</keyword>
<dbReference type="EC" id="1.11.1.21" evidence="10 12"/>
<feature type="active site" description="Proton acceptor" evidence="12">
    <location>
        <position position="97"/>
    </location>
</feature>
<dbReference type="NCBIfam" id="NF011635">
    <property type="entry name" value="PRK15061.1"/>
    <property type="match status" value="1"/>
</dbReference>
<comment type="PTM">
    <text evidence="12">Formation of the three residue Trp-Tyr-Met cross-link is important for the catalase, but not the peroxidase activity of the enzyme.</text>
</comment>
<evidence type="ECO:0000313" key="15">
    <source>
        <dbReference type="EMBL" id="XBX75260.1"/>
    </source>
</evidence>
<proteinExistence type="inferred from homology"/>
<evidence type="ECO:0000256" key="4">
    <source>
        <dbReference type="ARBA" id="ARBA00023002"/>
    </source>
</evidence>
<comment type="catalytic activity">
    <reaction evidence="7 12 13">
        <text>2 H2O2 = O2 + 2 H2O</text>
        <dbReference type="Rhea" id="RHEA:20309"/>
        <dbReference type="ChEBI" id="CHEBI:15377"/>
        <dbReference type="ChEBI" id="CHEBI:15379"/>
        <dbReference type="ChEBI" id="CHEBI:16240"/>
        <dbReference type="EC" id="1.11.1.21"/>
    </reaction>
</comment>
<comment type="function">
    <text evidence="12">Bifunctional enzyme with both catalase and broad-spectrum peroxidase activity.</text>
</comment>
<dbReference type="Pfam" id="PF00141">
    <property type="entry name" value="peroxidase"/>
    <property type="match status" value="2"/>
</dbReference>
<dbReference type="InterPro" id="IPR019793">
    <property type="entry name" value="Peroxidases_heam-ligand_BS"/>
</dbReference>
<feature type="site" description="Transition state stabilizer" evidence="12">
    <location>
        <position position="93"/>
    </location>
</feature>
<dbReference type="FunFam" id="1.10.520.10:FF:000002">
    <property type="entry name" value="Catalase-peroxidase"/>
    <property type="match status" value="1"/>
</dbReference>
<dbReference type="GO" id="GO:0020037">
    <property type="term" value="F:heme binding"/>
    <property type="evidence" value="ECO:0007669"/>
    <property type="project" value="InterPro"/>
</dbReference>
<evidence type="ECO:0000256" key="10">
    <source>
        <dbReference type="ARBA" id="ARBA00067012"/>
    </source>
</evidence>
<comment type="cofactor">
    <cofactor evidence="12">
        <name>heme b</name>
        <dbReference type="ChEBI" id="CHEBI:60344"/>
    </cofactor>
    <text evidence="12">Binds 1 heme b (iron(II)-protoporphyrin IX) group per dimer.</text>
</comment>
<evidence type="ECO:0000256" key="1">
    <source>
        <dbReference type="ARBA" id="ARBA00022559"/>
    </source>
</evidence>
<dbReference type="InterPro" id="IPR010255">
    <property type="entry name" value="Haem_peroxidase_sf"/>
</dbReference>
<reference evidence="15" key="2">
    <citation type="submission" date="2024-06" db="EMBL/GenBank/DDBJ databases">
        <authorList>
            <person name="Petrova K.O."/>
            <person name="Toshchakov S.V."/>
            <person name="Boltjanskaja Y.V."/>
            <person name="Kevbrin V."/>
        </authorList>
    </citation>
    <scope>NUCLEOTIDE SEQUENCE</scope>
    <source>
        <strain evidence="15">Z-910T</strain>
    </source>
</reference>
<evidence type="ECO:0000256" key="9">
    <source>
        <dbReference type="ARBA" id="ARBA00060838"/>
    </source>
</evidence>
<evidence type="ECO:0000256" key="7">
    <source>
        <dbReference type="ARBA" id="ARBA00049145"/>
    </source>
</evidence>
<keyword evidence="2 12" id="KW-0349">Heme</keyword>
<keyword evidence="1 12" id="KW-0575">Peroxidase</keyword>
<name>A0AAU7VMG9_9FIRM</name>
<evidence type="ECO:0000256" key="12">
    <source>
        <dbReference type="HAMAP-Rule" id="MF_01961"/>
    </source>
</evidence>
<keyword evidence="3 12" id="KW-0479">Metal-binding</keyword>
<organism evidence="15">
    <name type="scientific">Proteinivorax tanatarense</name>
    <dbReference type="NCBI Taxonomy" id="1260629"/>
    <lineage>
        <taxon>Bacteria</taxon>
        <taxon>Bacillati</taxon>
        <taxon>Bacillota</taxon>
        <taxon>Clostridia</taxon>
        <taxon>Eubacteriales</taxon>
        <taxon>Proteinivoracaceae</taxon>
        <taxon>Proteinivorax</taxon>
    </lineage>
</organism>
<dbReference type="InterPro" id="IPR002016">
    <property type="entry name" value="Haem_peroxidase"/>
</dbReference>
<dbReference type="CDD" id="cd08200">
    <property type="entry name" value="catalase_peroxidase_2"/>
    <property type="match status" value="1"/>
</dbReference>
<accession>A0AAU7VMG9</accession>
<dbReference type="HAMAP" id="MF_01961">
    <property type="entry name" value="Catal_peroxid"/>
    <property type="match status" value="1"/>
</dbReference>
<dbReference type="GO" id="GO:0070301">
    <property type="term" value="P:cellular response to hydrogen peroxide"/>
    <property type="evidence" value="ECO:0007669"/>
    <property type="project" value="TreeGrafter"/>
</dbReference>
<dbReference type="GO" id="GO:0005829">
    <property type="term" value="C:cytosol"/>
    <property type="evidence" value="ECO:0007669"/>
    <property type="project" value="TreeGrafter"/>
</dbReference>
<dbReference type="PROSITE" id="PS00435">
    <property type="entry name" value="PEROXIDASE_1"/>
    <property type="match status" value="1"/>
</dbReference>